<name>A0A210Q989_MIZYE</name>
<dbReference type="PANTHER" id="PTHR45985">
    <property type="match status" value="1"/>
</dbReference>
<gene>
    <name evidence="1" type="ORF">KP79_PYT12758</name>
</gene>
<reference evidence="1 2" key="1">
    <citation type="journal article" date="2017" name="Nat. Ecol. Evol.">
        <title>Scallop genome provides insights into evolution of bilaterian karyotype and development.</title>
        <authorList>
            <person name="Wang S."/>
            <person name="Zhang J."/>
            <person name="Jiao W."/>
            <person name="Li J."/>
            <person name="Xun X."/>
            <person name="Sun Y."/>
            <person name="Guo X."/>
            <person name="Huan P."/>
            <person name="Dong B."/>
            <person name="Zhang L."/>
            <person name="Hu X."/>
            <person name="Sun X."/>
            <person name="Wang J."/>
            <person name="Zhao C."/>
            <person name="Wang Y."/>
            <person name="Wang D."/>
            <person name="Huang X."/>
            <person name="Wang R."/>
            <person name="Lv J."/>
            <person name="Li Y."/>
            <person name="Zhang Z."/>
            <person name="Liu B."/>
            <person name="Lu W."/>
            <person name="Hui Y."/>
            <person name="Liang J."/>
            <person name="Zhou Z."/>
            <person name="Hou R."/>
            <person name="Li X."/>
            <person name="Liu Y."/>
            <person name="Li H."/>
            <person name="Ning X."/>
            <person name="Lin Y."/>
            <person name="Zhao L."/>
            <person name="Xing Q."/>
            <person name="Dou J."/>
            <person name="Li Y."/>
            <person name="Mao J."/>
            <person name="Guo H."/>
            <person name="Dou H."/>
            <person name="Li T."/>
            <person name="Mu C."/>
            <person name="Jiang W."/>
            <person name="Fu Q."/>
            <person name="Fu X."/>
            <person name="Miao Y."/>
            <person name="Liu J."/>
            <person name="Yu Q."/>
            <person name="Li R."/>
            <person name="Liao H."/>
            <person name="Li X."/>
            <person name="Kong Y."/>
            <person name="Jiang Z."/>
            <person name="Chourrout D."/>
            <person name="Li R."/>
            <person name="Bao Z."/>
        </authorList>
    </citation>
    <scope>NUCLEOTIDE SEQUENCE [LARGE SCALE GENOMIC DNA]</scope>
    <source>
        <strain evidence="1 2">PY_sf001</strain>
    </source>
</reference>
<accession>A0A210Q989</accession>
<evidence type="ECO:0000313" key="2">
    <source>
        <dbReference type="Proteomes" id="UP000242188"/>
    </source>
</evidence>
<organism evidence="1 2">
    <name type="scientific">Mizuhopecten yessoensis</name>
    <name type="common">Japanese scallop</name>
    <name type="synonym">Patinopecten yessoensis</name>
    <dbReference type="NCBI Taxonomy" id="6573"/>
    <lineage>
        <taxon>Eukaryota</taxon>
        <taxon>Metazoa</taxon>
        <taxon>Spiralia</taxon>
        <taxon>Lophotrochozoa</taxon>
        <taxon>Mollusca</taxon>
        <taxon>Bivalvia</taxon>
        <taxon>Autobranchia</taxon>
        <taxon>Pteriomorphia</taxon>
        <taxon>Pectinida</taxon>
        <taxon>Pectinoidea</taxon>
        <taxon>Pectinidae</taxon>
        <taxon>Mizuhopecten</taxon>
    </lineage>
</organism>
<protein>
    <submittedName>
        <fullName evidence="1">Uncharacterized protein</fullName>
    </submittedName>
</protein>
<comment type="caution">
    <text evidence="1">The sequence shown here is derived from an EMBL/GenBank/DDBJ whole genome shotgun (WGS) entry which is preliminary data.</text>
</comment>
<dbReference type="InterPro" id="IPR052740">
    <property type="entry name" value="CE4"/>
</dbReference>
<evidence type="ECO:0000313" key="1">
    <source>
        <dbReference type="EMBL" id="OWF45312.1"/>
    </source>
</evidence>
<keyword evidence="2" id="KW-1185">Reference proteome</keyword>
<dbReference type="Proteomes" id="UP000242188">
    <property type="component" value="Unassembled WGS sequence"/>
</dbReference>
<dbReference type="PANTHER" id="PTHR45985:SF3">
    <property type="entry name" value="CHITIN DEACETYLASE-LIKE 4"/>
    <property type="match status" value="1"/>
</dbReference>
<proteinExistence type="predicted"/>
<dbReference type="AlphaFoldDB" id="A0A210Q989"/>
<dbReference type="EMBL" id="NEDP02004526">
    <property type="protein sequence ID" value="OWF45312.1"/>
    <property type="molecule type" value="Genomic_DNA"/>
</dbReference>
<sequence>MDRRDIPQMVYFGFDDAVTPEGSKHYNVLFRRSRANPNGCPIGATLYILHQNTLRHSKDVLRMRV</sequence>